<dbReference type="PANTHER" id="PTHR44051:SF8">
    <property type="entry name" value="GLUTATHIONE S-TRANSFERASE GSTA"/>
    <property type="match status" value="1"/>
</dbReference>
<dbReference type="RefSeq" id="WP_007278224.1">
    <property type="nucleotide sequence ID" value="NZ_ABCK01000006.1"/>
</dbReference>
<name>A6DK08_9BACT</name>
<dbReference type="GO" id="GO:0016740">
    <property type="term" value="F:transferase activity"/>
    <property type="evidence" value="ECO:0007669"/>
    <property type="project" value="UniProtKB-KW"/>
</dbReference>
<dbReference type="EMBL" id="ABCK01000006">
    <property type="protein sequence ID" value="EDM28232.1"/>
    <property type="molecule type" value="Genomic_DNA"/>
</dbReference>
<dbReference type="InterPro" id="IPR036282">
    <property type="entry name" value="Glutathione-S-Trfase_C_sf"/>
</dbReference>
<keyword evidence="3" id="KW-0808">Transferase</keyword>
<evidence type="ECO:0000259" key="2">
    <source>
        <dbReference type="PROSITE" id="PS50405"/>
    </source>
</evidence>
<dbReference type="InterPro" id="IPR004046">
    <property type="entry name" value="GST_C"/>
</dbReference>
<dbReference type="PROSITE" id="PS50405">
    <property type="entry name" value="GST_CTER"/>
    <property type="match status" value="1"/>
</dbReference>
<dbReference type="InterPro" id="IPR040079">
    <property type="entry name" value="Glutathione_S-Trfase"/>
</dbReference>
<dbReference type="Pfam" id="PF13417">
    <property type="entry name" value="GST_N_3"/>
    <property type="match status" value="1"/>
</dbReference>
<dbReference type="Proteomes" id="UP000004947">
    <property type="component" value="Unassembled WGS sequence"/>
</dbReference>
<dbReference type="AlphaFoldDB" id="A6DK08"/>
<accession>A6DK08</accession>
<feature type="domain" description="GST C-terminal" evidence="2">
    <location>
        <begin position="82"/>
        <end position="212"/>
    </location>
</feature>
<dbReference type="Gene3D" id="3.40.30.10">
    <property type="entry name" value="Glutaredoxin"/>
    <property type="match status" value="1"/>
</dbReference>
<dbReference type="SUPFAM" id="SSF47616">
    <property type="entry name" value="GST C-terminal domain-like"/>
    <property type="match status" value="1"/>
</dbReference>
<organism evidence="3 4">
    <name type="scientific">Lentisphaera araneosa HTCC2155</name>
    <dbReference type="NCBI Taxonomy" id="313628"/>
    <lineage>
        <taxon>Bacteria</taxon>
        <taxon>Pseudomonadati</taxon>
        <taxon>Lentisphaerota</taxon>
        <taxon>Lentisphaeria</taxon>
        <taxon>Lentisphaerales</taxon>
        <taxon>Lentisphaeraceae</taxon>
        <taxon>Lentisphaera</taxon>
    </lineage>
</organism>
<dbReference type="SFLD" id="SFLDG00358">
    <property type="entry name" value="Main_(cytGST)"/>
    <property type="match status" value="1"/>
</dbReference>
<dbReference type="PANTHER" id="PTHR44051">
    <property type="entry name" value="GLUTATHIONE S-TRANSFERASE-RELATED"/>
    <property type="match status" value="1"/>
</dbReference>
<gene>
    <name evidence="3" type="ORF">LNTAR_12786</name>
</gene>
<proteinExistence type="predicted"/>
<dbReference type="STRING" id="313628.LNTAR_12786"/>
<dbReference type="PROSITE" id="PS50404">
    <property type="entry name" value="GST_NTER"/>
    <property type="match status" value="1"/>
</dbReference>
<dbReference type="OrthoDB" id="465590at2"/>
<sequence>MITLYGFSVSLYVRKVRLVLELKNLAYQHIMVPPSQDPEVLLKSPLGKIPYLTDNNFSISDSSVIVHYLDKKYAQNPVIPQEPHSLARAMWFDEYSDTKVSEIISGIFFERFGAPKFLGREPDEAIIKSKEMQFPVIFNYLEEQLEGKKFLVNECLTLADLSLASNFANFFNLGYEIDATQWPNLAKYTENLMNLDFIKKLIEQEKMEMESF</sequence>
<dbReference type="InterPro" id="IPR004045">
    <property type="entry name" value="Glutathione_S-Trfase_N"/>
</dbReference>
<dbReference type="Gene3D" id="1.20.1050.10">
    <property type="match status" value="1"/>
</dbReference>
<dbReference type="InterPro" id="IPR010987">
    <property type="entry name" value="Glutathione-S-Trfase_C-like"/>
</dbReference>
<dbReference type="SUPFAM" id="SSF52833">
    <property type="entry name" value="Thioredoxin-like"/>
    <property type="match status" value="1"/>
</dbReference>
<protein>
    <submittedName>
        <fullName evidence="3">Glutathione S-transferase</fullName>
    </submittedName>
</protein>
<keyword evidence="4" id="KW-1185">Reference proteome</keyword>
<evidence type="ECO:0000313" key="4">
    <source>
        <dbReference type="Proteomes" id="UP000004947"/>
    </source>
</evidence>
<comment type="caution">
    <text evidence="3">The sequence shown here is derived from an EMBL/GenBank/DDBJ whole genome shotgun (WGS) entry which is preliminary data.</text>
</comment>
<dbReference type="eggNOG" id="COG0625">
    <property type="taxonomic scope" value="Bacteria"/>
</dbReference>
<dbReference type="SFLD" id="SFLDS00019">
    <property type="entry name" value="Glutathione_Transferase_(cytos"/>
    <property type="match status" value="1"/>
</dbReference>
<reference evidence="3 4" key="1">
    <citation type="journal article" date="2010" name="J. Bacteriol.">
        <title>Genome sequence of Lentisphaera araneosa HTCC2155T, the type species of the order Lentisphaerales in the phylum Lentisphaerae.</title>
        <authorList>
            <person name="Thrash J.C."/>
            <person name="Cho J.C."/>
            <person name="Vergin K.L."/>
            <person name="Morris R.M."/>
            <person name="Giovannoni S.J."/>
        </authorList>
    </citation>
    <scope>NUCLEOTIDE SEQUENCE [LARGE SCALE GENOMIC DNA]</scope>
    <source>
        <strain evidence="3 4">HTCC2155</strain>
    </source>
</reference>
<feature type="domain" description="GST N-terminal" evidence="1">
    <location>
        <begin position="1"/>
        <end position="77"/>
    </location>
</feature>
<evidence type="ECO:0000259" key="1">
    <source>
        <dbReference type="PROSITE" id="PS50404"/>
    </source>
</evidence>
<evidence type="ECO:0000313" key="3">
    <source>
        <dbReference type="EMBL" id="EDM28232.1"/>
    </source>
</evidence>
<dbReference type="InterPro" id="IPR036249">
    <property type="entry name" value="Thioredoxin-like_sf"/>
</dbReference>
<dbReference type="Pfam" id="PF00043">
    <property type="entry name" value="GST_C"/>
    <property type="match status" value="1"/>
</dbReference>
<dbReference type="CDD" id="cd00570">
    <property type="entry name" value="GST_N_family"/>
    <property type="match status" value="1"/>
</dbReference>